<proteinExistence type="predicted"/>
<keyword evidence="4" id="KW-0862">Zinc</keyword>
<feature type="region of interest" description="Disordered" evidence="7">
    <location>
        <begin position="604"/>
        <end position="670"/>
    </location>
</feature>
<dbReference type="PANTHER" id="PTHR24393">
    <property type="entry name" value="ZINC FINGER PROTEIN"/>
    <property type="match status" value="1"/>
</dbReference>
<dbReference type="Pfam" id="PF00096">
    <property type="entry name" value="zf-C2H2"/>
    <property type="match status" value="3"/>
</dbReference>
<protein>
    <recommendedName>
        <fullName evidence="8">C2H2-type domain-containing protein</fullName>
    </recommendedName>
</protein>
<evidence type="ECO:0000256" key="2">
    <source>
        <dbReference type="ARBA" id="ARBA00022737"/>
    </source>
</evidence>
<accession>A0AAE1CVL0</accession>
<dbReference type="PROSITE" id="PS50157">
    <property type="entry name" value="ZINC_FINGER_C2H2_2"/>
    <property type="match status" value="8"/>
</dbReference>
<dbReference type="GO" id="GO:0008270">
    <property type="term" value="F:zinc ion binding"/>
    <property type="evidence" value="ECO:0007669"/>
    <property type="project" value="UniProtKB-KW"/>
</dbReference>
<feature type="domain" description="C2H2-type" evidence="8">
    <location>
        <begin position="521"/>
        <end position="543"/>
    </location>
</feature>
<dbReference type="Pfam" id="PF13894">
    <property type="entry name" value="zf-C2H2_4"/>
    <property type="match status" value="1"/>
</dbReference>
<sequence>MLSIEQCETLKSGQFQRNSRIMASELMLTDKLTLGSRHFPKPSSSTAGFSTLNLPSGSFIHSPALVDPSMNKTNLSHIGQGQGEVVQSSPRYRALSCPNSCNSIATNGYLKTCSHYQSNASNHSFEHTLKFNHSPLTNTTIDMHMEGDSRQDCQCHELEISHKVCVSNIHNQIQKPLDPHQQTFFQEMNSKKDHEKTVSVQLQLLGSEIHDSEVLNCNTGICTSNSLNVKQAAGYDINEMLSKLTHGKAYYKCGVCELKLFSNEALLAHINTHTDVMPYSCSICGVSFVEGRQLMNHVLHSHSVKAPYACGSCNLTFHENFDLQQHVVSHAADKSITHFDAPLCAKVISQSVDAGEKNDDFDIDKEIEEYNIGNTSSPLDLISMSSNRVVISKNTRFDLRKEPSKIVMDDVNLESVCTVLVEPSTAGGIRKKHLFKCNFCQKVCKDKGSLVSHVRTHTKDRPYECNVCFAKFKQYAHLRDHIMTKHTKDRPYICDRCAKAFNRKSHLQDHMRLKHTDDKLYHCSECPLTFQKRADFSEHKRMHVKALKYQCNICSRQFRNVTDYKRHIRSHTKEKLFECEDSNLSQDLFEAEVELDVDETPSRWHTVLSPIPGRSDAVQQSDFESPSLTPGPSASTYPVQGSAPSTSGTTQQSLRSKEPQSSRNKRKMPEDEMLQFACDKIQNIPQSDKFEAFGLFVAKNLKEMTPEQYFHPQKLISEVIYEGQIRTLSRHSRLLASPHTTPSTLPYFWKHSTNSTRPVPNIL</sequence>
<evidence type="ECO:0000256" key="6">
    <source>
        <dbReference type="PROSITE-ProRule" id="PRU00042"/>
    </source>
</evidence>
<feature type="domain" description="C2H2-type" evidence="8">
    <location>
        <begin position="279"/>
        <end position="307"/>
    </location>
</feature>
<reference evidence="9" key="1">
    <citation type="journal article" date="2023" name="G3 (Bethesda)">
        <title>A reference genome for the long-term kleptoplast-retaining sea slug Elysia crispata morphotype clarki.</title>
        <authorList>
            <person name="Eastman K.E."/>
            <person name="Pendleton A.L."/>
            <person name="Shaikh M.A."/>
            <person name="Suttiyut T."/>
            <person name="Ogas R."/>
            <person name="Tomko P."/>
            <person name="Gavelis G."/>
            <person name="Widhalm J.R."/>
            <person name="Wisecaver J.H."/>
        </authorList>
    </citation>
    <scope>NUCLEOTIDE SEQUENCE</scope>
    <source>
        <strain evidence="9">ECLA1</strain>
    </source>
</reference>
<feature type="domain" description="C2H2-type" evidence="8">
    <location>
        <begin position="308"/>
        <end position="335"/>
    </location>
</feature>
<dbReference type="Gene3D" id="3.30.160.60">
    <property type="entry name" value="Classic Zinc Finger"/>
    <property type="match status" value="5"/>
</dbReference>
<evidence type="ECO:0000256" key="1">
    <source>
        <dbReference type="ARBA" id="ARBA00022723"/>
    </source>
</evidence>
<keyword evidence="2" id="KW-0677">Repeat</keyword>
<dbReference type="PROSITE" id="PS00028">
    <property type="entry name" value="ZINC_FINGER_C2H2_1"/>
    <property type="match status" value="8"/>
</dbReference>
<dbReference type="SMART" id="SM00355">
    <property type="entry name" value="ZnF_C2H2"/>
    <property type="match status" value="8"/>
</dbReference>
<dbReference type="InterPro" id="IPR036236">
    <property type="entry name" value="Znf_C2H2_sf"/>
</dbReference>
<feature type="domain" description="C2H2-type" evidence="8">
    <location>
        <begin position="492"/>
        <end position="520"/>
    </location>
</feature>
<dbReference type="GO" id="GO:0001228">
    <property type="term" value="F:DNA-binding transcription activator activity, RNA polymerase II-specific"/>
    <property type="evidence" value="ECO:0007669"/>
    <property type="project" value="TreeGrafter"/>
</dbReference>
<dbReference type="SUPFAM" id="SSF57667">
    <property type="entry name" value="beta-beta-alpha zinc fingers"/>
    <property type="match status" value="5"/>
</dbReference>
<feature type="domain" description="C2H2-type" evidence="8">
    <location>
        <begin position="251"/>
        <end position="278"/>
    </location>
</feature>
<organism evidence="9 10">
    <name type="scientific">Elysia crispata</name>
    <name type="common">lettuce slug</name>
    <dbReference type="NCBI Taxonomy" id="231223"/>
    <lineage>
        <taxon>Eukaryota</taxon>
        <taxon>Metazoa</taxon>
        <taxon>Spiralia</taxon>
        <taxon>Lophotrochozoa</taxon>
        <taxon>Mollusca</taxon>
        <taxon>Gastropoda</taxon>
        <taxon>Heterobranchia</taxon>
        <taxon>Euthyneura</taxon>
        <taxon>Panpulmonata</taxon>
        <taxon>Sacoglossa</taxon>
        <taxon>Placobranchoidea</taxon>
        <taxon>Plakobranchidae</taxon>
        <taxon>Elysia</taxon>
    </lineage>
</organism>
<keyword evidence="5" id="KW-0539">Nucleus</keyword>
<evidence type="ECO:0000256" key="5">
    <source>
        <dbReference type="ARBA" id="ARBA00023242"/>
    </source>
</evidence>
<feature type="domain" description="C2H2-type" evidence="8">
    <location>
        <begin position="549"/>
        <end position="576"/>
    </location>
</feature>
<keyword evidence="3 6" id="KW-0863">Zinc-finger</keyword>
<dbReference type="GO" id="GO:0005634">
    <property type="term" value="C:nucleus"/>
    <property type="evidence" value="ECO:0007669"/>
    <property type="project" value="TreeGrafter"/>
</dbReference>
<dbReference type="EMBL" id="JAWDGP010006562">
    <property type="protein sequence ID" value="KAK3738939.1"/>
    <property type="molecule type" value="Genomic_DNA"/>
</dbReference>
<feature type="domain" description="C2H2-type" evidence="8">
    <location>
        <begin position="463"/>
        <end position="491"/>
    </location>
</feature>
<evidence type="ECO:0000259" key="8">
    <source>
        <dbReference type="PROSITE" id="PS50157"/>
    </source>
</evidence>
<dbReference type="GO" id="GO:0000978">
    <property type="term" value="F:RNA polymerase II cis-regulatory region sequence-specific DNA binding"/>
    <property type="evidence" value="ECO:0007669"/>
    <property type="project" value="TreeGrafter"/>
</dbReference>
<dbReference type="PANTHER" id="PTHR24393:SF34">
    <property type="entry name" value="PR_SET DOMAIN 13"/>
    <property type="match status" value="1"/>
</dbReference>
<feature type="domain" description="C2H2-type" evidence="8">
    <location>
        <begin position="435"/>
        <end position="462"/>
    </location>
</feature>
<feature type="compositionally biased region" description="Polar residues" evidence="7">
    <location>
        <begin position="617"/>
        <end position="654"/>
    </location>
</feature>
<evidence type="ECO:0000313" key="9">
    <source>
        <dbReference type="EMBL" id="KAK3738939.1"/>
    </source>
</evidence>
<evidence type="ECO:0000313" key="10">
    <source>
        <dbReference type="Proteomes" id="UP001283361"/>
    </source>
</evidence>
<dbReference type="FunFam" id="3.30.160.60:FF:000624">
    <property type="entry name" value="zinc finger protein 697"/>
    <property type="match status" value="1"/>
</dbReference>
<gene>
    <name evidence="9" type="ORF">RRG08_006506</name>
</gene>
<keyword evidence="10" id="KW-1185">Reference proteome</keyword>
<dbReference type="AlphaFoldDB" id="A0AAE1CVL0"/>
<dbReference type="Proteomes" id="UP001283361">
    <property type="component" value="Unassembled WGS sequence"/>
</dbReference>
<evidence type="ECO:0000256" key="3">
    <source>
        <dbReference type="ARBA" id="ARBA00022771"/>
    </source>
</evidence>
<dbReference type="InterPro" id="IPR013087">
    <property type="entry name" value="Znf_C2H2_type"/>
</dbReference>
<comment type="caution">
    <text evidence="9">The sequence shown here is derived from an EMBL/GenBank/DDBJ whole genome shotgun (WGS) entry which is preliminary data.</text>
</comment>
<evidence type="ECO:0000256" key="4">
    <source>
        <dbReference type="ARBA" id="ARBA00022833"/>
    </source>
</evidence>
<keyword evidence="1" id="KW-0479">Metal-binding</keyword>
<name>A0AAE1CVL0_9GAST</name>
<evidence type="ECO:0000256" key="7">
    <source>
        <dbReference type="SAM" id="MobiDB-lite"/>
    </source>
</evidence>